<organism evidence="4 5">
    <name type="scientific">Candidatus Methanoplasma termitum</name>
    <dbReference type="NCBI Taxonomy" id="1577791"/>
    <lineage>
        <taxon>Archaea</taxon>
        <taxon>Methanobacteriati</taxon>
        <taxon>Thermoplasmatota</taxon>
        <taxon>Thermoplasmata</taxon>
        <taxon>Methanomassiliicoccales</taxon>
        <taxon>Methanomassiliicoccaceae</taxon>
        <taxon>Candidatus Methanoplasma</taxon>
    </lineage>
</organism>
<accession>A0A0A7LBB2</accession>
<evidence type="ECO:0000259" key="3">
    <source>
        <dbReference type="Pfam" id="PF18998"/>
    </source>
</evidence>
<evidence type="ECO:0000313" key="4">
    <source>
        <dbReference type="EMBL" id="AIZ56298.1"/>
    </source>
</evidence>
<keyword evidence="5" id="KW-1185">Reference proteome</keyword>
<feature type="domain" description="Bacterial repeat" evidence="3">
    <location>
        <begin position="1353"/>
        <end position="1397"/>
    </location>
</feature>
<protein>
    <recommendedName>
        <fullName evidence="3">Bacterial repeat domain-containing protein</fullName>
    </recommendedName>
</protein>
<dbReference type="STRING" id="1577791.Mpt1_c04040"/>
<dbReference type="GeneID" id="78828441"/>
<keyword evidence="2" id="KW-0472">Membrane</keyword>
<keyword evidence="2" id="KW-0812">Transmembrane</keyword>
<sequence>MNSNADGGNGGVVAAWLDLTRPGEQAIQVSYLTGNVGSSGAGGIGNLKSGGAGGGATVLTYDGTTILVAGGGGGGGAEATDDQQHGGAGGIGGTMSSTSASYANGTVYYGGDGYLSIDSKGSVTDSNGKGGTTAGGAGGVAGNKGTIGINGGSSLTPGGNNGGAGGGNYEGSGGGGGGTGFTGGGGAGGSGNQGYSTGAGGGGGSSYISNSLSYGTPTVSTNSGAGHITIIQYAFKEAARIHAGPQTVTYSGSPQTIIETTATVEGLTTGIIPTNSAYYLKFTYTGTLRDGTAYGPTDVAPTDAGTYSVNVDLNYNTDRYYFALPGDPLYNSLNPDGPVTVTLIIDSKPLIKPTAIITRVPWIDNSTPVTLPLNDFDGNAMDITGNVYSMIGSYTATISLKDVWNYYWDGTAFDTAPFDIPWEVVDSWKFTGTITFFDPTNPSHPLNGEPISDVVVSYYLIHNGVKSPLLYSAPSLSDGSYVVRFPIGDSVEINDVVREGYQLSDNSQLPANPIINDGDILDFTMYFDSSVTFTISGHVEFYDWRLSQTWQDMLNGYLMNLVKIEYSVNGVDQPPIMTDPDGYFDIQAHSGDEIVIKGLTKAGFVLNAAGDENMYSTSPSSPWVPFQPSPLHFFLDKNIEPNFSMRYANEAHPMIITVVDQDGNEMEGVKISFTVYVDLEEDEYNPTLPINEERTVDRTEKEVITQDLHGDKFAEIVVEAPEGYVPGLGDYWLWVKIGSLDYTGYLVDETTPTYNGGDWPADWKWTWVMDNDVNAPILLTFVMIKAAVVTFDPNNGGPLNGGDLPWSILVRPSSYVSDPSLKEDGTPAYEYGSMTLVGWYASGSDVPWDFSNDAVLGDMTLTAMWGWNVTFDVKNNTGGTITAAVGSTQITSPAKVIDGKTVDFDATPDAGWCVKAWYVDGIEVPGVTSETFSYQITADTDVTVEFEPMFDTIYDDNGGTGGPGTISDRIAATYPLSTPNPTHAQVSGVNVLFIGWTLDNTTSGVILEHGGTVPTLETDVTITNADVTLYAVWGYDRNNDGTPDVNETGYDTIYDDNGGTGGPGTISDRIAATYPLSTPNPTHVQVSGVNVLFIGWTLDNTTSGVILEHGDTVPTLETDVTITNADVTLYAVWGYDRNGDGIPDILETTYTLTYNANGGNASSVPAPVPDILIYTDYPLNSTTLPTHANAADGRAIVFAGWKGSADTKIYAPTDTITGIITTVHMVKNTTVFATWKYVSVPVPPQPKLYTITASADSGSVISPSGRVTVQEGDSKTFTFSAKDGYTIAEVWIDSTYQLSQAEINSGSYTFTNVMSNHTIAVKSIVGPRASDIILTISIAQGNGYEEYSINGGGFTRYSGPVTLQAGDNVSVRAIAADGYRFVKWETPSVNTNSLFTINDVRVSVHLDLYFATSDTSAVSGNSVPWLIIGLLILIILLVLFLLFLLWVRSGLFVKALKNGEAVSGAAITFRVEKDGKIENGIKNTGSGGKCKIPAKKKSTVTISTAAKDGSIAAGLPMTVVMESRREKLEILFK</sequence>
<dbReference type="EMBL" id="CP010070">
    <property type="protein sequence ID" value="AIZ56298.1"/>
    <property type="molecule type" value="Genomic_DNA"/>
</dbReference>
<dbReference type="RefSeq" id="WP_048111625.1">
    <property type="nucleotide sequence ID" value="NZ_CP010070.1"/>
</dbReference>
<name>A0A0A7LBB2_9ARCH</name>
<proteinExistence type="predicted"/>
<dbReference type="InterPro" id="IPR044060">
    <property type="entry name" value="Bacterial_rp_domain"/>
</dbReference>
<feature type="region of interest" description="Disordered" evidence="1">
    <location>
        <begin position="72"/>
        <end position="92"/>
    </location>
</feature>
<evidence type="ECO:0000256" key="2">
    <source>
        <dbReference type="SAM" id="Phobius"/>
    </source>
</evidence>
<reference evidence="4 5" key="1">
    <citation type="journal article" date="2014" name="Appl. Environ. Microbiol.">
        <title>Comparative Genome Analysis of 'Candidatus Methanoplasma termitum' Indicates a New Mode of Energy Metabolism in the Seventh Order of Methanogens.</title>
        <authorList>
            <person name="Lang K."/>
            <person name="Schuldes J."/>
            <person name="Klingl A."/>
            <person name="Poehlein A."/>
            <person name="Daniel R."/>
            <person name="Brune A."/>
        </authorList>
    </citation>
    <scope>NUCLEOTIDE SEQUENCE [LARGE SCALE GENOMIC DNA]</scope>
    <source>
        <strain evidence="5">Mpt1</strain>
    </source>
</reference>
<dbReference type="HOGENOM" id="CLU_247142_0_0_2"/>
<evidence type="ECO:0000256" key="1">
    <source>
        <dbReference type="SAM" id="MobiDB-lite"/>
    </source>
</evidence>
<feature type="domain" description="Bacterial repeat" evidence="3">
    <location>
        <begin position="872"/>
        <end position="948"/>
    </location>
</feature>
<gene>
    <name evidence="4" type="ORF">Mpt1_c04040</name>
</gene>
<dbReference type="KEGG" id="mear:Mpt1_c04040"/>
<dbReference type="Pfam" id="PF18998">
    <property type="entry name" value="Flg_new_2"/>
    <property type="match status" value="2"/>
</dbReference>
<dbReference type="Proteomes" id="UP000030787">
    <property type="component" value="Chromosome"/>
</dbReference>
<feature type="transmembrane region" description="Helical" evidence="2">
    <location>
        <begin position="1425"/>
        <end position="1447"/>
    </location>
</feature>
<evidence type="ECO:0000313" key="5">
    <source>
        <dbReference type="Proteomes" id="UP000030787"/>
    </source>
</evidence>
<keyword evidence="2" id="KW-1133">Transmembrane helix</keyword>